<dbReference type="InterPro" id="IPR036271">
    <property type="entry name" value="Tet_transcr_reg_TetR-rel_C_sf"/>
</dbReference>
<feature type="domain" description="HTH tetR-type" evidence="6">
    <location>
        <begin position="8"/>
        <end position="66"/>
    </location>
</feature>
<dbReference type="PANTHER" id="PTHR30055:SF151">
    <property type="entry name" value="TRANSCRIPTIONAL REGULATORY PROTEIN"/>
    <property type="match status" value="1"/>
</dbReference>
<keyword evidence="4" id="KW-0804">Transcription</keyword>
<evidence type="ECO:0000313" key="7">
    <source>
        <dbReference type="EMBL" id="PVG82210.1"/>
    </source>
</evidence>
<organism evidence="7 8">
    <name type="scientific">Nocardioides gansuensis</name>
    <dbReference type="NCBI Taxonomy" id="2138300"/>
    <lineage>
        <taxon>Bacteria</taxon>
        <taxon>Bacillati</taxon>
        <taxon>Actinomycetota</taxon>
        <taxon>Actinomycetes</taxon>
        <taxon>Propionibacteriales</taxon>
        <taxon>Nocardioidaceae</taxon>
        <taxon>Nocardioides</taxon>
    </lineage>
</organism>
<dbReference type="PROSITE" id="PS50977">
    <property type="entry name" value="HTH_TETR_2"/>
    <property type="match status" value="1"/>
</dbReference>
<dbReference type="OrthoDB" id="3291296at2"/>
<dbReference type="AlphaFoldDB" id="A0A2T8F948"/>
<keyword evidence="3 5" id="KW-0238">DNA-binding</keyword>
<dbReference type="GO" id="GO:0003700">
    <property type="term" value="F:DNA-binding transcription factor activity"/>
    <property type="evidence" value="ECO:0007669"/>
    <property type="project" value="TreeGrafter"/>
</dbReference>
<evidence type="ECO:0000256" key="2">
    <source>
        <dbReference type="ARBA" id="ARBA00023015"/>
    </source>
</evidence>
<dbReference type="GO" id="GO:0046677">
    <property type="term" value="P:response to antibiotic"/>
    <property type="evidence" value="ECO:0007669"/>
    <property type="project" value="InterPro"/>
</dbReference>
<dbReference type="PRINTS" id="PR00400">
    <property type="entry name" value="TETREPRESSOR"/>
</dbReference>
<dbReference type="InterPro" id="IPR050109">
    <property type="entry name" value="HTH-type_TetR-like_transc_reg"/>
</dbReference>
<proteinExistence type="predicted"/>
<comment type="caution">
    <text evidence="7">The sequence shown here is derived from an EMBL/GenBank/DDBJ whole genome shotgun (WGS) entry which is preliminary data.</text>
</comment>
<dbReference type="GO" id="GO:0000976">
    <property type="term" value="F:transcription cis-regulatory region binding"/>
    <property type="evidence" value="ECO:0007669"/>
    <property type="project" value="TreeGrafter"/>
</dbReference>
<protein>
    <recommendedName>
        <fullName evidence="6">HTH tetR-type domain-containing protein</fullName>
    </recommendedName>
</protein>
<dbReference type="RefSeq" id="WP_116572514.1">
    <property type="nucleotide sequence ID" value="NZ_QDGZ01000005.1"/>
</dbReference>
<evidence type="ECO:0000256" key="4">
    <source>
        <dbReference type="ARBA" id="ARBA00023163"/>
    </source>
</evidence>
<dbReference type="PANTHER" id="PTHR30055">
    <property type="entry name" value="HTH-TYPE TRANSCRIPTIONAL REGULATOR RUTR"/>
    <property type="match status" value="1"/>
</dbReference>
<keyword evidence="1" id="KW-0678">Repressor</keyword>
<evidence type="ECO:0000313" key="8">
    <source>
        <dbReference type="Proteomes" id="UP000246018"/>
    </source>
</evidence>
<keyword evidence="8" id="KW-1185">Reference proteome</keyword>
<dbReference type="InterPro" id="IPR004111">
    <property type="entry name" value="Repressor_TetR_C"/>
</dbReference>
<evidence type="ECO:0000256" key="5">
    <source>
        <dbReference type="PROSITE-ProRule" id="PRU00335"/>
    </source>
</evidence>
<dbReference type="Pfam" id="PF02909">
    <property type="entry name" value="TetR_C_1"/>
    <property type="match status" value="1"/>
</dbReference>
<gene>
    <name evidence="7" type="ORF">DDE18_11965</name>
</gene>
<sequence length="205" mass="22602">MPRPPERLLDRSGIARAALALVDEKGDFTMPELAAGLGVRPSSLYHHVEGKAEIVELLRAEVVQELDHTLLDADPWDEGLARWARTYRDLFAEHPKAIRMLATAPVRMSEVVDVYEKAVAAFLRAGFRDRDVLAVIVAVESFLLGSALDLVMPEGMIEVDEERHPGLSRCLAALPTGARRADQAFEVGLEALITGFRARLEARPV</sequence>
<dbReference type="SUPFAM" id="SSF48498">
    <property type="entry name" value="Tetracyclin repressor-like, C-terminal domain"/>
    <property type="match status" value="1"/>
</dbReference>
<name>A0A2T8F948_9ACTN</name>
<evidence type="ECO:0000259" key="6">
    <source>
        <dbReference type="PROSITE" id="PS50977"/>
    </source>
</evidence>
<dbReference type="Gene3D" id="1.10.357.10">
    <property type="entry name" value="Tetracycline Repressor, domain 2"/>
    <property type="match status" value="1"/>
</dbReference>
<evidence type="ECO:0000256" key="1">
    <source>
        <dbReference type="ARBA" id="ARBA00022491"/>
    </source>
</evidence>
<reference evidence="7 8" key="1">
    <citation type="submission" date="2018-04" db="EMBL/GenBank/DDBJ databases">
        <title>Genome of Nocardioides gansuensis WSJ-1.</title>
        <authorList>
            <person name="Wu S."/>
            <person name="Wang G."/>
        </authorList>
    </citation>
    <scope>NUCLEOTIDE SEQUENCE [LARGE SCALE GENOMIC DNA]</scope>
    <source>
        <strain evidence="7 8">WSJ-1</strain>
    </source>
</reference>
<dbReference type="InterPro" id="IPR001647">
    <property type="entry name" value="HTH_TetR"/>
</dbReference>
<keyword evidence="2" id="KW-0805">Transcription regulation</keyword>
<evidence type="ECO:0000256" key="3">
    <source>
        <dbReference type="ARBA" id="ARBA00023125"/>
    </source>
</evidence>
<dbReference type="SUPFAM" id="SSF46689">
    <property type="entry name" value="Homeodomain-like"/>
    <property type="match status" value="1"/>
</dbReference>
<dbReference type="EMBL" id="QDGZ01000005">
    <property type="protein sequence ID" value="PVG82210.1"/>
    <property type="molecule type" value="Genomic_DNA"/>
</dbReference>
<dbReference type="Proteomes" id="UP000246018">
    <property type="component" value="Unassembled WGS sequence"/>
</dbReference>
<dbReference type="InterPro" id="IPR003012">
    <property type="entry name" value="Tet_transcr_reg_TetR"/>
</dbReference>
<dbReference type="GO" id="GO:0045892">
    <property type="term" value="P:negative regulation of DNA-templated transcription"/>
    <property type="evidence" value="ECO:0007669"/>
    <property type="project" value="InterPro"/>
</dbReference>
<feature type="DNA-binding region" description="H-T-H motif" evidence="5">
    <location>
        <begin position="29"/>
        <end position="48"/>
    </location>
</feature>
<dbReference type="InterPro" id="IPR009057">
    <property type="entry name" value="Homeodomain-like_sf"/>
</dbReference>
<accession>A0A2T8F948</accession>